<dbReference type="InterPro" id="IPR029068">
    <property type="entry name" value="Glyas_Bleomycin-R_OHBP_Dase"/>
</dbReference>
<sequence>MSHRPTVFPALRYEDAKAAIALLKEAFGFTEIAVYENEDGTVAHAELAYGNGVVMLGTARPQDEPGRPGTGLGPSSVYVVVDDPDAHHDRAATHSAVHILRPPTDQDYGSREYTARDPEGNLWSFGTYAPDLPGS</sequence>
<proteinExistence type="predicted"/>
<dbReference type="STRING" id="310781.SAMN05216259_105477"/>
<dbReference type="PROSITE" id="PS51819">
    <property type="entry name" value="VOC"/>
    <property type="match status" value="1"/>
</dbReference>
<accession>A0A1H0E5I4</accession>
<dbReference type="Gene3D" id="3.30.720.110">
    <property type="match status" value="1"/>
</dbReference>
<dbReference type="PANTHER" id="PTHR34109:SF1">
    <property type="entry name" value="VOC DOMAIN-CONTAINING PROTEIN"/>
    <property type="match status" value="1"/>
</dbReference>
<evidence type="ECO:0000313" key="3">
    <source>
        <dbReference type="EMBL" id="SDN77531.1"/>
    </source>
</evidence>
<dbReference type="Pfam" id="PF00903">
    <property type="entry name" value="Glyoxalase"/>
    <property type="match status" value="1"/>
</dbReference>
<organism evidence="3 4">
    <name type="scientific">Actinacidiphila guanduensis</name>
    <dbReference type="NCBI Taxonomy" id="310781"/>
    <lineage>
        <taxon>Bacteria</taxon>
        <taxon>Bacillati</taxon>
        <taxon>Actinomycetota</taxon>
        <taxon>Actinomycetes</taxon>
        <taxon>Kitasatosporales</taxon>
        <taxon>Streptomycetaceae</taxon>
        <taxon>Actinacidiphila</taxon>
    </lineage>
</organism>
<dbReference type="Gene3D" id="3.30.720.120">
    <property type="match status" value="1"/>
</dbReference>
<dbReference type="InterPro" id="IPR004360">
    <property type="entry name" value="Glyas_Fos-R_dOase_dom"/>
</dbReference>
<protein>
    <submittedName>
        <fullName evidence="3">Uncharacterized conserved protein PhnB, glyoxalase superfamily</fullName>
    </submittedName>
</protein>
<dbReference type="SUPFAM" id="SSF54593">
    <property type="entry name" value="Glyoxalase/Bleomycin resistance protein/Dihydroxybiphenyl dioxygenase"/>
    <property type="match status" value="1"/>
</dbReference>
<reference evidence="3 4" key="1">
    <citation type="submission" date="2016-10" db="EMBL/GenBank/DDBJ databases">
        <authorList>
            <person name="de Groot N.N."/>
        </authorList>
    </citation>
    <scope>NUCLEOTIDE SEQUENCE [LARGE SCALE GENOMIC DNA]</scope>
    <source>
        <strain evidence="3 4">CGMCC 4.2022</strain>
    </source>
</reference>
<gene>
    <name evidence="3" type="ORF">SAMN05216259_105477</name>
</gene>
<feature type="compositionally biased region" description="Basic and acidic residues" evidence="1">
    <location>
        <begin position="108"/>
        <end position="119"/>
    </location>
</feature>
<dbReference type="RefSeq" id="WP_245771387.1">
    <property type="nucleotide sequence ID" value="NZ_FNIE01000005.1"/>
</dbReference>
<dbReference type="Proteomes" id="UP000199341">
    <property type="component" value="Unassembled WGS sequence"/>
</dbReference>
<evidence type="ECO:0000259" key="2">
    <source>
        <dbReference type="PROSITE" id="PS51819"/>
    </source>
</evidence>
<name>A0A1H0E5I4_9ACTN</name>
<feature type="domain" description="VOC" evidence="2">
    <location>
        <begin position="5"/>
        <end position="128"/>
    </location>
</feature>
<dbReference type="EMBL" id="FNIE01000005">
    <property type="protein sequence ID" value="SDN77531.1"/>
    <property type="molecule type" value="Genomic_DNA"/>
</dbReference>
<dbReference type="AlphaFoldDB" id="A0A1H0E5I4"/>
<dbReference type="PANTHER" id="PTHR34109">
    <property type="entry name" value="BNAUNNG04460D PROTEIN-RELATED"/>
    <property type="match status" value="1"/>
</dbReference>
<feature type="region of interest" description="Disordered" evidence="1">
    <location>
        <begin position="100"/>
        <end position="135"/>
    </location>
</feature>
<keyword evidence="4" id="KW-1185">Reference proteome</keyword>
<evidence type="ECO:0000313" key="4">
    <source>
        <dbReference type="Proteomes" id="UP000199341"/>
    </source>
</evidence>
<evidence type="ECO:0000256" key="1">
    <source>
        <dbReference type="SAM" id="MobiDB-lite"/>
    </source>
</evidence>
<dbReference type="InterPro" id="IPR037523">
    <property type="entry name" value="VOC_core"/>
</dbReference>